<dbReference type="PANTHER" id="PTHR32078:SF1">
    <property type="entry name" value="NUCLEAR PROTEIN MDM1"/>
    <property type="match status" value="1"/>
</dbReference>
<keyword evidence="6" id="KW-0493">Microtubule</keyword>
<evidence type="ECO:0000256" key="1">
    <source>
        <dbReference type="ARBA" id="ARBA00004114"/>
    </source>
</evidence>
<dbReference type="GO" id="GO:0060041">
    <property type="term" value="P:retina development in camera-type eye"/>
    <property type="evidence" value="ECO:0007669"/>
    <property type="project" value="TreeGrafter"/>
</dbReference>
<dbReference type="AlphaFoldDB" id="A0A2D4MW17"/>
<dbReference type="EMBL" id="IACM01130311">
    <property type="protein sequence ID" value="LAB37601.1"/>
    <property type="molecule type" value="Transcribed_RNA"/>
</dbReference>
<keyword evidence="5" id="KW-0963">Cytoplasm</keyword>
<keyword evidence="8" id="KW-0539">Nucleus</keyword>
<dbReference type="GO" id="GO:0008017">
    <property type="term" value="F:microtubule binding"/>
    <property type="evidence" value="ECO:0007669"/>
    <property type="project" value="InterPro"/>
</dbReference>
<evidence type="ECO:0000256" key="7">
    <source>
        <dbReference type="ARBA" id="ARBA00023212"/>
    </source>
</evidence>
<feature type="compositionally biased region" description="Low complexity" evidence="10">
    <location>
        <begin position="71"/>
        <end position="81"/>
    </location>
</feature>
<dbReference type="PANTHER" id="PTHR32078">
    <property type="entry name" value="NUCLEAR PROTEIN MDM1"/>
    <property type="match status" value="1"/>
</dbReference>
<reference evidence="11" key="1">
    <citation type="submission" date="2017-07" db="EMBL/GenBank/DDBJ databases">
        <authorList>
            <person name="Mikheyev A."/>
            <person name="Grau M."/>
        </authorList>
    </citation>
    <scope>NUCLEOTIDE SEQUENCE</scope>
    <source>
        <tissue evidence="11">Venom_gland</tissue>
    </source>
</reference>
<evidence type="ECO:0000256" key="9">
    <source>
        <dbReference type="ARBA" id="ARBA00045771"/>
    </source>
</evidence>
<dbReference type="GO" id="GO:0046600">
    <property type="term" value="P:negative regulation of centriole replication"/>
    <property type="evidence" value="ECO:0007669"/>
    <property type="project" value="InterPro"/>
</dbReference>
<evidence type="ECO:0000256" key="10">
    <source>
        <dbReference type="SAM" id="MobiDB-lite"/>
    </source>
</evidence>
<accession>A0A2D4MW17</accession>
<keyword evidence="7" id="KW-0206">Cytoskeleton</keyword>
<comment type="function">
    <text evidence="9">Microtubule-binding protein that negatively regulates centriole duplication. Binds to and stabilizes microtubules.</text>
</comment>
<evidence type="ECO:0000256" key="8">
    <source>
        <dbReference type="ARBA" id="ARBA00023242"/>
    </source>
</evidence>
<evidence type="ECO:0000256" key="3">
    <source>
        <dbReference type="ARBA" id="ARBA00010494"/>
    </source>
</evidence>
<dbReference type="GO" id="GO:0005874">
    <property type="term" value="C:microtubule"/>
    <property type="evidence" value="ECO:0007669"/>
    <property type="project" value="UniProtKB-KW"/>
</dbReference>
<evidence type="ECO:0000256" key="5">
    <source>
        <dbReference type="ARBA" id="ARBA00022490"/>
    </source>
</evidence>
<reference evidence="11" key="2">
    <citation type="submission" date="2017-11" db="EMBL/GenBank/DDBJ databases">
        <title>Coralsnake Venomics: Analyses of Venom Gland Transcriptomes and Proteomes of Six Brazilian Taxa.</title>
        <authorList>
            <person name="Aird S.D."/>
            <person name="Jorge da Silva N."/>
            <person name="Qiu L."/>
            <person name="Villar-Briones A."/>
            <person name="Aparecida-Saddi V."/>
            <person name="Campos-Telles M.P."/>
            <person name="Grau M."/>
            <person name="Mikheyev A.S."/>
        </authorList>
    </citation>
    <scope>NUCLEOTIDE SEQUENCE</scope>
    <source>
        <tissue evidence="11">Venom_gland</tissue>
    </source>
</reference>
<dbReference type="InterPro" id="IPR029136">
    <property type="entry name" value="MDM1"/>
</dbReference>
<name>A0A2D4MW17_9SAUR</name>
<evidence type="ECO:0000313" key="11">
    <source>
        <dbReference type="EMBL" id="LAB37601.1"/>
    </source>
</evidence>
<evidence type="ECO:0000256" key="6">
    <source>
        <dbReference type="ARBA" id="ARBA00022701"/>
    </source>
</evidence>
<evidence type="ECO:0000256" key="2">
    <source>
        <dbReference type="ARBA" id="ARBA00004123"/>
    </source>
</evidence>
<sequence length="102" mass="11693">MHSEQMPTVSERKLAKGSAVPYWSPLCRIQGSLRDPEFQHNGNIASPKRSWLQLPLQERNYHDEDDDDRLSQLSARSAASGSLAAQVLERAQRRKENFWGKM</sequence>
<evidence type="ECO:0000256" key="4">
    <source>
        <dbReference type="ARBA" id="ARBA00013508"/>
    </source>
</evidence>
<comment type="subcellular location">
    <subcellularLocation>
        <location evidence="1">Cytoplasm</location>
        <location evidence="1">Cytoskeleton</location>
        <location evidence="1">Microtubule organizing center</location>
        <location evidence="1">Centrosome</location>
        <location evidence="1">Centriole</location>
    </subcellularLocation>
    <subcellularLocation>
        <location evidence="2">Nucleus</location>
    </subcellularLocation>
</comment>
<dbReference type="GO" id="GO:0005814">
    <property type="term" value="C:centriole"/>
    <property type="evidence" value="ECO:0007669"/>
    <property type="project" value="UniProtKB-SubCell"/>
</dbReference>
<feature type="region of interest" description="Disordered" evidence="10">
    <location>
        <begin position="62"/>
        <end position="81"/>
    </location>
</feature>
<comment type="similarity">
    <text evidence="3">Belongs to the MDM1 family.</text>
</comment>
<protein>
    <recommendedName>
        <fullName evidence="4">Nuclear protein MDM1</fullName>
    </recommendedName>
</protein>
<organism evidence="11">
    <name type="scientific">Micrurus spixii</name>
    <name type="common">Amazon coral snake</name>
    <dbReference type="NCBI Taxonomy" id="129469"/>
    <lineage>
        <taxon>Eukaryota</taxon>
        <taxon>Metazoa</taxon>
        <taxon>Chordata</taxon>
        <taxon>Craniata</taxon>
        <taxon>Vertebrata</taxon>
        <taxon>Euteleostomi</taxon>
        <taxon>Lepidosauria</taxon>
        <taxon>Squamata</taxon>
        <taxon>Bifurcata</taxon>
        <taxon>Unidentata</taxon>
        <taxon>Episquamata</taxon>
        <taxon>Toxicofera</taxon>
        <taxon>Serpentes</taxon>
        <taxon>Colubroidea</taxon>
        <taxon>Elapidae</taxon>
        <taxon>Elapinae</taxon>
        <taxon>Micrurus</taxon>
    </lineage>
</organism>
<dbReference type="GO" id="GO:0005634">
    <property type="term" value="C:nucleus"/>
    <property type="evidence" value="ECO:0007669"/>
    <property type="project" value="UniProtKB-SubCell"/>
</dbReference>
<proteinExistence type="inferred from homology"/>